<evidence type="ECO:0000256" key="3">
    <source>
        <dbReference type="ARBA" id="ARBA00022530"/>
    </source>
</evidence>
<feature type="signal peptide" evidence="14">
    <location>
        <begin position="1"/>
        <end position="19"/>
    </location>
</feature>
<comment type="function">
    <text evidence="10">Collagen VI acts as a cell-binding protein.</text>
</comment>
<dbReference type="Pfam" id="PF01391">
    <property type="entry name" value="Collagen"/>
    <property type="match status" value="2"/>
</dbReference>
<dbReference type="Proteomes" id="UP000515145">
    <property type="component" value="Chromosome 17"/>
</dbReference>
<dbReference type="AlphaFoldDB" id="A0A6P7K4G2"/>
<dbReference type="FunFam" id="3.40.50.410:FF:000027">
    <property type="entry name" value="collagen alpha-2(VI) chain isoform X1"/>
    <property type="match status" value="1"/>
</dbReference>
<accession>A0A6P7K4G2</accession>
<feature type="compositionally biased region" description="Basic and acidic residues" evidence="13">
    <location>
        <begin position="512"/>
        <end position="532"/>
    </location>
</feature>
<feature type="compositionally biased region" description="Basic and acidic residues" evidence="13">
    <location>
        <begin position="335"/>
        <end position="350"/>
    </location>
</feature>
<dbReference type="PRINTS" id="PR00453">
    <property type="entry name" value="VWFADOMAIN"/>
</dbReference>
<dbReference type="RefSeq" id="XP_028284164.1">
    <property type="nucleotide sequence ID" value="XM_028428363.1"/>
</dbReference>
<dbReference type="SMART" id="SM00327">
    <property type="entry name" value="VWA"/>
    <property type="match status" value="3"/>
</dbReference>
<dbReference type="RefSeq" id="XP_028284163.1">
    <property type="nucleotide sequence ID" value="XM_028428362.1"/>
</dbReference>
<dbReference type="PANTHER" id="PTHR24020:SF29">
    <property type="entry name" value="COLLAGEN ALPHA-2(VI) CHAIN"/>
    <property type="match status" value="1"/>
</dbReference>
<evidence type="ECO:0000256" key="8">
    <source>
        <dbReference type="ARBA" id="ARBA00023180"/>
    </source>
</evidence>
<keyword evidence="5" id="KW-0677">Repeat</keyword>
<sequence>MLGLQVIGICLLFGALTHGQKVECGKKEECPIEVYFTIDTSETIALQESPPGSLVESIKQFAEQFAQSLKGEKIRGVVQINWNIGGLHYSQTQDVFSPIISTNDFITRVRGIRYLGKGTYTDCAIKAMTAEMLKSQSRALRFAVVVTDGHVTGNPCGGIKVSSEEARDKGIRIFVVAASQNIEETALKEIANSPAMVYRRDFKAVDLSQGRAVIHTETIDRIIKTMKHLAYTECYSVSCLETPGPSGAKGHRGQKGAKGDNGDPGPKGEKGRPGDPGIEGPIGQPGIKGEPGLKGEKGEIGTQGKKGVAGIPGRNGTDGQKGKIGRIGAPGCKGDPGDRGPDGHPGDVGERGLPGTAGDKGDPGRPGRSGPSGPVGDSGPKGDRGSSGSPGNPGQKGSPGTPGRPGGKGEAGRRGDYGPKGSQGPDGGAGEKGEMGPEGLRGLTGESGNKGTKGDSGLPGPRGPPGVAGEPGKNGTRGDPGDAGPRGEPGQPGPKGDAGRPGFSYPGQRGTSGERGDKGNRGPRGGRGDCGQKGEPGNKGPSGEPGEPGPPGEPGRRGPRGEPGRDGDPGPEGDPGLTECDVMNYVRETCGCCDCEKRCGALDLVFVIDSSESVGLTNFTLEKNFVINTINRLGSFAKDPQSETGTRVGVVQYSHNGTFQAIRLNDSKIDSLSSFKDAVKNLEWIAGGTWTPSALKYAYDHLIRDSRRAKANVTVVVITDGRFDPRDDDKLLTYLCRDPSVDVSAIGIGDMFEQIEENESLKSIACQKDNRVMGMRRFADLVADEFIDRIEHVLCPDPFIVCPELPCKSEPAVAGCVQRPVDVVFLLDGSERMGLENHRRAKEFIENVARRLILASGPSDERNARLALLQYGSPTEQKVEFPLTHDLTVIADSLASVNYMDSSSALGSAIIHAVNNLVFKSGGRVSRRNAEVAFVFITDGITAGEQLEEGVSAMKRAEGVPTVIAMGTDTDEEVLKKVALGDTSAIFRGVDYSTLNKPSFFERFIRWIC</sequence>
<comment type="similarity">
    <text evidence="11">Belongs to the type VI collagen family.</text>
</comment>
<evidence type="ECO:0000256" key="9">
    <source>
        <dbReference type="ARBA" id="ARBA00023278"/>
    </source>
</evidence>
<keyword evidence="9" id="KW-0379">Hydroxylation</keyword>
<evidence type="ECO:0000256" key="11">
    <source>
        <dbReference type="ARBA" id="ARBA00044000"/>
    </source>
</evidence>
<dbReference type="Pfam" id="PF00092">
    <property type="entry name" value="VWA"/>
    <property type="match status" value="3"/>
</dbReference>
<proteinExistence type="inferred from homology"/>
<keyword evidence="7 17" id="KW-0176">Collagen</keyword>
<dbReference type="InterPro" id="IPR002035">
    <property type="entry name" value="VWF_A"/>
</dbReference>
<keyword evidence="4 14" id="KW-0732">Signal</keyword>
<evidence type="ECO:0000256" key="1">
    <source>
        <dbReference type="ARBA" id="ARBA00004498"/>
    </source>
</evidence>
<dbReference type="PROSITE" id="PS50234">
    <property type="entry name" value="VWFA"/>
    <property type="match status" value="3"/>
</dbReference>
<evidence type="ECO:0000256" key="10">
    <source>
        <dbReference type="ARBA" id="ARBA00043858"/>
    </source>
</evidence>
<evidence type="ECO:0000256" key="7">
    <source>
        <dbReference type="ARBA" id="ARBA00023119"/>
    </source>
</evidence>
<dbReference type="SUPFAM" id="SSF53300">
    <property type="entry name" value="vWA-like"/>
    <property type="match status" value="3"/>
</dbReference>
<feature type="compositionally biased region" description="Basic and acidic residues" evidence="13">
    <location>
        <begin position="257"/>
        <end position="273"/>
    </location>
</feature>
<keyword evidence="3" id="KW-0272">Extracellular matrix</keyword>
<evidence type="ECO:0000259" key="15">
    <source>
        <dbReference type="PROSITE" id="PS50234"/>
    </source>
</evidence>
<keyword evidence="2" id="KW-0964">Secreted</keyword>
<dbReference type="PANTHER" id="PTHR24020">
    <property type="entry name" value="COLLAGEN ALPHA"/>
    <property type="match status" value="1"/>
</dbReference>
<reference evidence="17 18" key="1">
    <citation type="submission" date="2025-04" db="UniProtKB">
        <authorList>
            <consortium name="RefSeq"/>
        </authorList>
    </citation>
    <scope>IDENTIFICATION</scope>
</reference>
<feature type="compositionally biased region" description="Low complexity" evidence="13">
    <location>
        <begin position="275"/>
        <end position="290"/>
    </location>
</feature>
<keyword evidence="6" id="KW-0130">Cell adhesion</keyword>
<evidence type="ECO:0000256" key="14">
    <source>
        <dbReference type="SAM" id="SignalP"/>
    </source>
</evidence>
<dbReference type="CTD" id="1292"/>
<feature type="region of interest" description="Disordered" evidence="13">
    <location>
        <begin position="245"/>
        <end position="576"/>
    </location>
</feature>
<evidence type="ECO:0000256" key="4">
    <source>
        <dbReference type="ARBA" id="ARBA00022729"/>
    </source>
</evidence>
<evidence type="ECO:0000313" key="17">
    <source>
        <dbReference type="RefSeq" id="XP_028284163.1"/>
    </source>
</evidence>
<dbReference type="CDD" id="cd01450">
    <property type="entry name" value="vWFA_subfamily_ECM"/>
    <property type="match status" value="1"/>
</dbReference>
<evidence type="ECO:0000256" key="6">
    <source>
        <dbReference type="ARBA" id="ARBA00022889"/>
    </source>
</evidence>
<evidence type="ECO:0000256" key="13">
    <source>
        <dbReference type="SAM" id="MobiDB-lite"/>
    </source>
</evidence>
<dbReference type="OrthoDB" id="9944853at2759"/>
<feature type="domain" description="VWFA" evidence="15">
    <location>
        <begin position="603"/>
        <end position="790"/>
    </location>
</feature>
<dbReference type="GeneID" id="114450331"/>
<dbReference type="Gene3D" id="3.40.50.410">
    <property type="entry name" value="von Willebrand factor, type A domain"/>
    <property type="match status" value="3"/>
</dbReference>
<feature type="chain" id="PRO_5044651430" description="Collagen alpha-2(VI) chain" evidence="14">
    <location>
        <begin position="20"/>
        <end position="1009"/>
    </location>
</feature>
<evidence type="ECO:0000256" key="2">
    <source>
        <dbReference type="ARBA" id="ARBA00022525"/>
    </source>
</evidence>
<feature type="compositionally biased region" description="Basic and acidic residues" evidence="13">
    <location>
        <begin position="554"/>
        <end position="568"/>
    </location>
</feature>
<dbReference type="FunFam" id="3.40.50.410:FF:000026">
    <property type="entry name" value="Collagen, type VI, alpha 1"/>
    <property type="match status" value="1"/>
</dbReference>
<keyword evidence="8" id="KW-0325">Glycoprotein</keyword>
<name>A0A6P7K4G2_9TELE</name>
<dbReference type="FunFam" id="3.40.50.410:FF:000052">
    <property type="entry name" value="collagen alpha-2(VI) chain isoform X1"/>
    <property type="match status" value="1"/>
</dbReference>
<evidence type="ECO:0000256" key="12">
    <source>
        <dbReference type="ARBA" id="ARBA00070549"/>
    </source>
</evidence>
<evidence type="ECO:0000313" key="18">
    <source>
        <dbReference type="RefSeq" id="XP_028284164.1"/>
    </source>
</evidence>
<dbReference type="InterPro" id="IPR036465">
    <property type="entry name" value="vWFA_dom_sf"/>
</dbReference>
<keyword evidence="16" id="KW-1185">Reference proteome</keyword>
<gene>
    <name evidence="17 18" type="primary">col6a2</name>
</gene>
<dbReference type="GO" id="GO:0007155">
    <property type="term" value="P:cell adhesion"/>
    <property type="evidence" value="ECO:0007669"/>
    <property type="project" value="UniProtKB-KW"/>
</dbReference>
<organism evidence="16 18">
    <name type="scientific">Parambassis ranga</name>
    <name type="common">Indian glassy fish</name>
    <dbReference type="NCBI Taxonomy" id="210632"/>
    <lineage>
        <taxon>Eukaryota</taxon>
        <taxon>Metazoa</taxon>
        <taxon>Chordata</taxon>
        <taxon>Craniata</taxon>
        <taxon>Vertebrata</taxon>
        <taxon>Euteleostomi</taxon>
        <taxon>Actinopterygii</taxon>
        <taxon>Neopterygii</taxon>
        <taxon>Teleostei</taxon>
        <taxon>Neoteleostei</taxon>
        <taxon>Acanthomorphata</taxon>
        <taxon>Ovalentaria</taxon>
        <taxon>Ambassidae</taxon>
        <taxon>Parambassis</taxon>
    </lineage>
</organism>
<dbReference type="GO" id="GO:0005581">
    <property type="term" value="C:collagen trimer"/>
    <property type="evidence" value="ECO:0007669"/>
    <property type="project" value="UniProtKB-KW"/>
</dbReference>
<dbReference type="InterPro" id="IPR008160">
    <property type="entry name" value="Collagen"/>
</dbReference>
<feature type="domain" description="VWFA" evidence="15">
    <location>
        <begin position="33"/>
        <end position="222"/>
    </location>
</feature>
<feature type="domain" description="VWFA" evidence="15">
    <location>
        <begin position="822"/>
        <end position="1004"/>
    </location>
</feature>
<dbReference type="InterPro" id="IPR050525">
    <property type="entry name" value="ECM_Assembly_Org"/>
</dbReference>
<evidence type="ECO:0000313" key="16">
    <source>
        <dbReference type="Proteomes" id="UP000515145"/>
    </source>
</evidence>
<evidence type="ECO:0000256" key="5">
    <source>
        <dbReference type="ARBA" id="ARBA00022737"/>
    </source>
</evidence>
<feature type="compositionally biased region" description="Low complexity" evidence="13">
    <location>
        <begin position="366"/>
        <end position="378"/>
    </location>
</feature>
<comment type="subcellular location">
    <subcellularLocation>
        <location evidence="1">Secreted</location>
        <location evidence="1">Extracellular space</location>
        <location evidence="1">Extracellular matrix</location>
    </subcellularLocation>
</comment>
<protein>
    <recommendedName>
        <fullName evidence="12">Collagen alpha-2(VI) chain</fullName>
    </recommendedName>
</protein>